<organism evidence="1 2">
    <name type="scientific">Pleurodeles waltl</name>
    <name type="common">Iberian ribbed newt</name>
    <dbReference type="NCBI Taxonomy" id="8319"/>
    <lineage>
        <taxon>Eukaryota</taxon>
        <taxon>Metazoa</taxon>
        <taxon>Chordata</taxon>
        <taxon>Craniata</taxon>
        <taxon>Vertebrata</taxon>
        <taxon>Euteleostomi</taxon>
        <taxon>Amphibia</taxon>
        <taxon>Batrachia</taxon>
        <taxon>Caudata</taxon>
        <taxon>Salamandroidea</taxon>
        <taxon>Salamandridae</taxon>
        <taxon>Pleurodelinae</taxon>
        <taxon>Pleurodeles</taxon>
    </lineage>
</organism>
<comment type="caution">
    <text evidence="1">The sequence shown here is derived from an EMBL/GenBank/DDBJ whole genome shotgun (WGS) entry which is preliminary data.</text>
</comment>
<keyword evidence="2" id="KW-1185">Reference proteome</keyword>
<sequence>MDLIEWEVFKIRGHCLIHSIDVQRELHKQLQTLGSKLHELDNAQGTVSAAPESLDKTQERYRAILERLCCHDYKTYC</sequence>
<proteinExistence type="predicted"/>
<name>A0AAV7PLT9_PLEWA</name>
<gene>
    <name evidence="1" type="ORF">NDU88_007574</name>
</gene>
<dbReference type="Proteomes" id="UP001066276">
    <property type="component" value="Chromosome 7"/>
</dbReference>
<accession>A0AAV7PLT9</accession>
<dbReference type="AlphaFoldDB" id="A0AAV7PLT9"/>
<protein>
    <submittedName>
        <fullName evidence="1">Uncharacterized protein</fullName>
    </submittedName>
</protein>
<evidence type="ECO:0000313" key="1">
    <source>
        <dbReference type="EMBL" id="KAJ1129203.1"/>
    </source>
</evidence>
<dbReference type="EMBL" id="JANPWB010000011">
    <property type="protein sequence ID" value="KAJ1129203.1"/>
    <property type="molecule type" value="Genomic_DNA"/>
</dbReference>
<reference evidence="1" key="1">
    <citation type="journal article" date="2022" name="bioRxiv">
        <title>Sequencing and chromosome-scale assembly of the giantPleurodeles waltlgenome.</title>
        <authorList>
            <person name="Brown T."/>
            <person name="Elewa A."/>
            <person name="Iarovenko S."/>
            <person name="Subramanian E."/>
            <person name="Araus A.J."/>
            <person name="Petzold A."/>
            <person name="Susuki M."/>
            <person name="Suzuki K.-i.T."/>
            <person name="Hayashi T."/>
            <person name="Toyoda A."/>
            <person name="Oliveira C."/>
            <person name="Osipova E."/>
            <person name="Leigh N.D."/>
            <person name="Simon A."/>
            <person name="Yun M.H."/>
        </authorList>
    </citation>
    <scope>NUCLEOTIDE SEQUENCE</scope>
    <source>
        <strain evidence="1">20211129_DDA</strain>
        <tissue evidence="1">Liver</tissue>
    </source>
</reference>
<evidence type="ECO:0000313" key="2">
    <source>
        <dbReference type="Proteomes" id="UP001066276"/>
    </source>
</evidence>